<evidence type="ECO:0000313" key="3">
    <source>
        <dbReference type="EMBL" id="MBO1901648.1"/>
    </source>
</evidence>
<sequence>MAVVAAAALALGGLVFTDGATPAAAASPPVGIVSIASSVDPVGRLGVKLNCSSKKTCSGTATVRVSGVNSSKARFSVGGRKAKIVRIALSAKQLQSIHDATGGRRSVEVRVQTKKPVKKTVRKSRSVRMIAPLRVTSLDTRVSSAGRVGFTVACVEVRACKGSASLTLGGTAGGRVAVSVPAKKSRSYTAVLNAKQRATLSAAAGGALGARVSVALSAPIKLTVVGSGSVRSAPTPPDPVDPPDPIDPTDPGGGHEHGEDPVYSHAYQNSWRPSEYDTCTQEEHDGYAVTGPDGKLYPGWHPSVHERADGTTCTFGHEHGDDPRRSSIYTWVLQKLREENPEVDGIPFGYTSERLMEYAEANGGGVHRHEDDPGHKVVISNNQAMLRGPYPADQTSFVDEFGQSKNLRCDFLIKIHQGSHSPDATRNNTHELFYAMKCNDGSELVTNKLTNFGDPNELATSCSREFSNSLAAFSGAPLHLETSGSDLPQGEGGERHLPTTGCLAQHMFNGSVGVDSRYPDGPLFNDRNDFMASPDSVDPGWWWAGYEQWQSFNTIRAVDGTLLAQYEPWFGIQNPSRYWDETTGQIAYLNDLAWADGNHQLIPSSIWKEQRSLSPAAPIDRKDPRAYFNGAQRDAWLAKALVKNESGHSTLYIDPWGRNAQATPFTGAIRIHISERDNSALVPTTRPVTANRGGLAGYTREGAERSGPTAPRKIRHLDGSLTNNRFFFNYGIDAQGDDLGIHAPN</sequence>
<keyword evidence="2" id="KW-0732">Signal</keyword>
<accession>A0A939SBS3</accession>
<evidence type="ECO:0000313" key="4">
    <source>
        <dbReference type="Proteomes" id="UP000664382"/>
    </source>
</evidence>
<feature type="compositionally biased region" description="Pro residues" evidence="1">
    <location>
        <begin position="234"/>
        <end position="248"/>
    </location>
</feature>
<dbReference type="RefSeq" id="WP_208097415.1">
    <property type="nucleotide sequence ID" value="NZ_JAGDYM010000007.1"/>
</dbReference>
<organism evidence="3 4">
    <name type="scientific">Leucobacter weissii</name>
    <dbReference type="NCBI Taxonomy" id="1983706"/>
    <lineage>
        <taxon>Bacteria</taxon>
        <taxon>Bacillati</taxon>
        <taxon>Actinomycetota</taxon>
        <taxon>Actinomycetes</taxon>
        <taxon>Micrococcales</taxon>
        <taxon>Microbacteriaceae</taxon>
        <taxon>Leucobacter</taxon>
    </lineage>
</organism>
<dbReference type="EMBL" id="JAGDYM010000007">
    <property type="protein sequence ID" value="MBO1901648.1"/>
    <property type="molecule type" value="Genomic_DNA"/>
</dbReference>
<protein>
    <submittedName>
        <fullName evidence="3">Uncharacterized protein</fullName>
    </submittedName>
</protein>
<reference evidence="3" key="1">
    <citation type="submission" date="2021-03" db="EMBL/GenBank/DDBJ databases">
        <title>Leucobacter chromiisoli sp. nov., isolated from chromium-containing soil of chemical plant.</title>
        <authorList>
            <person name="Xu Z."/>
        </authorList>
    </citation>
    <scope>NUCLEOTIDE SEQUENCE</scope>
    <source>
        <strain evidence="3">S27</strain>
    </source>
</reference>
<feature type="signal peptide" evidence="2">
    <location>
        <begin position="1"/>
        <end position="25"/>
    </location>
</feature>
<feature type="chain" id="PRO_5036944651" evidence="2">
    <location>
        <begin position="26"/>
        <end position="745"/>
    </location>
</feature>
<keyword evidence="4" id="KW-1185">Reference proteome</keyword>
<evidence type="ECO:0000256" key="2">
    <source>
        <dbReference type="SAM" id="SignalP"/>
    </source>
</evidence>
<name>A0A939SBS3_9MICO</name>
<gene>
    <name evidence="3" type="ORF">J4H92_06740</name>
</gene>
<dbReference type="Proteomes" id="UP000664382">
    <property type="component" value="Unassembled WGS sequence"/>
</dbReference>
<dbReference type="AlphaFoldDB" id="A0A939SBS3"/>
<comment type="caution">
    <text evidence="3">The sequence shown here is derived from an EMBL/GenBank/DDBJ whole genome shotgun (WGS) entry which is preliminary data.</text>
</comment>
<feature type="region of interest" description="Disordered" evidence="1">
    <location>
        <begin position="227"/>
        <end position="262"/>
    </location>
</feature>
<evidence type="ECO:0000256" key="1">
    <source>
        <dbReference type="SAM" id="MobiDB-lite"/>
    </source>
</evidence>
<proteinExistence type="predicted"/>
<feature type="compositionally biased region" description="Basic and acidic residues" evidence="1">
    <location>
        <begin position="253"/>
        <end position="262"/>
    </location>
</feature>
<feature type="region of interest" description="Disordered" evidence="1">
    <location>
        <begin position="685"/>
        <end position="710"/>
    </location>
</feature>